<evidence type="ECO:0000313" key="4">
    <source>
        <dbReference type="Proteomes" id="UP000634136"/>
    </source>
</evidence>
<protein>
    <submittedName>
        <fullName evidence="3">Retrovirus-related Pol polyprotein from transposon RE1</fullName>
    </submittedName>
</protein>
<reference evidence="3" key="1">
    <citation type="submission" date="2020-09" db="EMBL/GenBank/DDBJ databases">
        <title>Genome-Enabled Discovery of Anthraquinone Biosynthesis in Senna tora.</title>
        <authorList>
            <person name="Kang S.-H."/>
            <person name="Pandey R.P."/>
            <person name="Lee C.-M."/>
            <person name="Sim J.-S."/>
            <person name="Jeong J.-T."/>
            <person name="Choi B.-S."/>
            <person name="Jung M."/>
            <person name="Ginzburg D."/>
            <person name="Zhao K."/>
            <person name="Won S.Y."/>
            <person name="Oh T.-J."/>
            <person name="Yu Y."/>
            <person name="Kim N.-H."/>
            <person name="Lee O.R."/>
            <person name="Lee T.-H."/>
            <person name="Bashyal P."/>
            <person name="Kim T.-S."/>
            <person name="Lee W.-H."/>
            <person name="Kawkins C."/>
            <person name="Kim C.-K."/>
            <person name="Kim J.S."/>
            <person name="Ahn B.O."/>
            <person name="Rhee S.Y."/>
            <person name="Sohng J.K."/>
        </authorList>
    </citation>
    <scope>NUCLEOTIDE SEQUENCE</scope>
    <source>
        <tissue evidence="3">Leaf</tissue>
    </source>
</reference>
<gene>
    <name evidence="3" type="ORF">G2W53_017438</name>
</gene>
<dbReference type="EMBL" id="JAAIUW010000006">
    <property type="protein sequence ID" value="KAF7826274.1"/>
    <property type="molecule type" value="Genomic_DNA"/>
</dbReference>
<accession>A0A834TYF2</accession>
<name>A0A834TYF2_9FABA</name>
<evidence type="ECO:0000259" key="2">
    <source>
        <dbReference type="Pfam" id="PF22936"/>
    </source>
</evidence>
<dbReference type="OrthoDB" id="1645289at2759"/>
<feature type="compositionally biased region" description="Polar residues" evidence="1">
    <location>
        <begin position="143"/>
        <end position="153"/>
    </location>
</feature>
<organism evidence="3 4">
    <name type="scientific">Senna tora</name>
    <dbReference type="NCBI Taxonomy" id="362788"/>
    <lineage>
        <taxon>Eukaryota</taxon>
        <taxon>Viridiplantae</taxon>
        <taxon>Streptophyta</taxon>
        <taxon>Embryophyta</taxon>
        <taxon>Tracheophyta</taxon>
        <taxon>Spermatophyta</taxon>
        <taxon>Magnoliopsida</taxon>
        <taxon>eudicotyledons</taxon>
        <taxon>Gunneridae</taxon>
        <taxon>Pentapetalae</taxon>
        <taxon>rosids</taxon>
        <taxon>fabids</taxon>
        <taxon>Fabales</taxon>
        <taxon>Fabaceae</taxon>
        <taxon>Caesalpinioideae</taxon>
        <taxon>Cassia clade</taxon>
        <taxon>Senna</taxon>
    </lineage>
</organism>
<dbReference type="InterPro" id="IPR054722">
    <property type="entry name" value="PolX-like_BBD"/>
</dbReference>
<dbReference type="Pfam" id="PF22936">
    <property type="entry name" value="Pol_BBD"/>
    <property type="match status" value="1"/>
</dbReference>
<evidence type="ECO:0000313" key="3">
    <source>
        <dbReference type="EMBL" id="KAF7826274.1"/>
    </source>
</evidence>
<evidence type="ECO:0000256" key="1">
    <source>
        <dbReference type="SAM" id="MobiDB-lite"/>
    </source>
</evidence>
<dbReference type="Proteomes" id="UP000634136">
    <property type="component" value="Unassembled WGS sequence"/>
</dbReference>
<proteinExistence type="predicted"/>
<dbReference type="AlphaFoldDB" id="A0A834TYF2"/>
<keyword evidence="4" id="KW-1185">Reference proteome</keyword>
<comment type="caution">
    <text evidence="3">The sequence shown here is derived from an EMBL/GenBank/DDBJ whole genome shotgun (WGS) entry which is preliminary data.</text>
</comment>
<feature type="domain" description="Retrovirus-related Pol polyprotein from transposon TNT 1-94-like beta-barrel" evidence="2">
    <location>
        <begin position="46"/>
        <end position="94"/>
    </location>
</feature>
<feature type="region of interest" description="Disordered" evidence="1">
    <location>
        <begin position="143"/>
        <end position="185"/>
    </location>
</feature>
<sequence length="245" mass="26501">MSSCNTVVFGTMTSTVDSQNQIEFLQKLFGQSSTSSGMPTTGHIAQSVKIADGTMVKVLGIGSVKIIANLTLLNVLHVPTLTCNLLSVSKLTRDNHYAANFTSHSCSFQYLASGKMIGSAEECNGLYLLGPTIFPGQIEKQTQPIESPRQTLTSHDKSHETHNTSMMQTEAEIPRPSPANTENSNEDMNFPIALWKGVRAYSGNITLSHTPSHIQVADILTKSLCGTKFEELSAKVGMFNIMSTA</sequence>